<feature type="modified residue" description="N4-methylasparagine" evidence="14">
    <location>
        <position position="100"/>
    </location>
</feature>
<feature type="binding site" evidence="13">
    <location>
        <position position="105"/>
    </location>
    <ligand>
        <name>(2R,3E)-phycocyanobilin</name>
        <dbReference type="ChEBI" id="CHEBI:85275"/>
        <label>1</label>
    </ligand>
</feature>
<sequence>MSPEVQPCEIINKAKLKNVFIAVGRNLIMRDAVTSLIRKYDVTGRYLDRDAIDNLKQYFASGTARLAAAALINANSAALVRGAAIRLFEEVPELIRAGGNAYTTRRYSACLRDMDYYLRYASYALVAADTNVLDERVLQGLRETYNSLGVPIGPTVRGIQIMSEMIQTMATEAGIADTSLIAEPFDHLTRELSEVSI</sequence>
<dbReference type="InterPro" id="IPR006245">
    <property type="entry name" value="Allophycocyanin_b"/>
</dbReference>
<accession>A0A0A1VW42</accession>
<evidence type="ECO:0000256" key="13">
    <source>
        <dbReference type="PIRSR" id="PIRSR000081-1"/>
    </source>
</evidence>
<dbReference type="Pfam" id="PF00502">
    <property type="entry name" value="Phycobilisome"/>
    <property type="match status" value="1"/>
</dbReference>
<keyword evidence="11 15" id="KW-0472">Membrane</keyword>
<evidence type="ECO:0000256" key="7">
    <source>
        <dbReference type="ARBA" id="ARBA00022738"/>
    </source>
</evidence>
<evidence type="ECO:0000256" key="11">
    <source>
        <dbReference type="ARBA" id="ARBA00023136"/>
    </source>
</evidence>
<keyword evidence="7 15" id="KW-0605">Phycobilisome</keyword>
<dbReference type="InterPro" id="IPR038719">
    <property type="entry name" value="Phycobilisome_asu/bsu_sf"/>
</dbReference>
<dbReference type="AlphaFoldDB" id="A0A0A1VW42"/>
<evidence type="ECO:0000256" key="4">
    <source>
        <dbReference type="ARBA" id="ARBA00022481"/>
    </source>
</evidence>
<keyword evidence="12 15" id="KW-0089">Bile pigment</keyword>
<dbReference type="GO" id="GO:0015979">
    <property type="term" value="P:photosynthesis"/>
    <property type="evidence" value="ECO:0007669"/>
    <property type="project" value="UniProtKB-KW"/>
</dbReference>
<name>A0A0A1VW42_MICAE</name>
<dbReference type="RefSeq" id="WP_004266814.1">
    <property type="nucleotide sequence ID" value="NZ_BBPA01000039.1"/>
</dbReference>
<comment type="caution">
    <text evidence="16">The sequence shown here is derived from an EMBL/GenBank/DDBJ whole genome shotgun (WGS) entry which is preliminary data.</text>
</comment>
<keyword evidence="10 15" id="KW-0793">Thylakoid</keyword>
<dbReference type="InterPro" id="IPR012128">
    <property type="entry name" value="Phycobilisome_asu/bsu"/>
</dbReference>
<dbReference type="PANTHER" id="PTHR34011">
    <property type="entry name" value="PHYCOBILISOME 32.1 KDA LINKER POLYPEPTIDE, PHYCOCYANIN-ASSOCIATED, ROD 2-RELATED"/>
    <property type="match status" value="1"/>
</dbReference>
<keyword evidence="3 15" id="KW-0813">Transport</keyword>
<feature type="binding site" evidence="13">
    <location>
        <position position="100"/>
    </location>
    <ligand>
        <name>(2R,3E)-phycocyanobilin</name>
        <dbReference type="ChEBI" id="CHEBI:85275"/>
        <label>1</label>
    </ligand>
</feature>
<evidence type="ECO:0000256" key="9">
    <source>
        <dbReference type="ARBA" id="ARBA00022991"/>
    </source>
</evidence>
<keyword evidence="6" id="KW-0042">Antenna complex</keyword>
<organism evidence="16 17">
    <name type="scientific">Microcystis aeruginosa NIES-44</name>
    <dbReference type="NCBI Taxonomy" id="449439"/>
    <lineage>
        <taxon>Bacteria</taxon>
        <taxon>Bacillati</taxon>
        <taxon>Cyanobacteriota</taxon>
        <taxon>Cyanophyceae</taxon>
        <taxon>Oscillatoriophycideae</taxon>
        <taxon>Chroococcales</taxon>
        <taxon>Microcystaceae</taxon>
        <taxon>Microcystis</taxon>
    </lineage>
</organism>
<dbReference type="PIRSF" id="PIRSF000081">
    <property type="entry name" value="Phycocyanin"/>
    <property type="match status" value="1"/>
</dbReference>
<evidence type="ECO:0000313" key="16">
    <source>
        <dbReference type="EMBL" id="GAL93476.1"/>
    </source>
</evidence>
<keyword evidence="8 15" id="KW-0249">Electron transport</keyword>
<reference evidence="17" key="1">
    <citation type="journal article" date="2015" name="Genome">
        <title>Whole Genome Sequence of the Non-Microcystin-Producing Microcystis aeruginosa Strain NIES-44.</title>
        <authorList>
            <person name="Okano K."/>
            <person name="Miyata N."/>
            <person name="Ozaki Y."/>
        </authorList>
    </citation>
    <scope>NUCLEOTIDE SEQUENCE [LARGE SCALE GENOMIC DNA]</scope>
    <source>
        <strain evidence="17">NIES-44</strain>
    </source>
</reference>
<evidence type="ECO:0000256" key="8">
    <source>
        <dbReference type="ARBA" id="ARBA00022982"/>
    </source>
</evidence>
<comment type="similarity">
    <text evidence="2 15">Belongs to the phycobiliprotein family.</text>
</comment>
<dbReference type="NCBIfam" id="TIGR01337">
    <property type="entry name" value="apcB"/>
    <property type="match status" value="1"/>
</dbReference>
<evidence type="ECO:0000256" key="1">
    <source>
        <dbReference type="ARBA" id="ARBA00004170"/>
    </source>
</evidence>
<evidence type="ECO:0000313" key="17">
    <source>
        <dbReference type="Proteomes" id="UP000030321"/>
    </source>
</evidence>
<evidence type="ECO:0000256" key="6">
    <source>
        <dbReference type="ARBA" id="ARBA00022549"/>
    </source>
</evidence>
<feature type="binding site" evidence="13">
    <location>
        <position position="110"/>
    </location>
    <ligand>
        <name>(2R,3E)-phycocyanobilin</name>
        <dbReference type="ChEBI" id="CHEBI:85275"/>
        <label>1</label>
    </ligand>
</feature>
<dbReference type="Proteomes" id="UP000030321">
    <property type="component" value="Unassembled WGS sequence"/>
</dbReference>
<dbReference type="GO" id="GO:0031676">
    <property type="term" value="C:plasma membrane-derived thylakoid membrane"/>
    <property type="evidence" value="ECO:0007669"/>
    <property type="project" value="UniProtKB-SubCell"/>
</dbReference>
<dbReference type="EMBL" id="BBPA01000039">
    <property type="protein sequence ID" value="GAL93476.1"/>
    <property type="molecule type" value="Genomic_DNA"/>
</dbReference>
<evidence type="ECO:0000256" key="14">
    <source>
        <dbReference type="PIRSR" id="PIRSR000081-2"/>
    </source>
</evidence>
<keyword evidence="4" id="KW-0488">Methylation</keyword>
<dbReference type="GeneID" id="66708784"/>
<comment type="subcellular location">
    <subcellularLocation>
        <location evidence="15">Cellular thylakoid membrane</location>
        <topology evidence="15">Peripheral membrane protein</topology>
        <orientation evidence="15">Cytoplasmic side</orientation>
    </subcellularLocation>
    <subcellularLocation>
        <location evidence="1">Membrane</location>
        <topology evidence="1">Peripheral membrane protein</topology>
    </subcellularLocation>
</comment>
<evidence type="ECO:0000256" key="12">
    <source>
        <dbReference type="ARBA" id="ARBA00023307"/>
    </source>
</evidence>
<evidence type="ECO:0000256" key="2">
    <source>
        <dbReference type="ARBA" id="ARBA00008182"/>
    </source>
</evidence>
<evidence type="ECO:0000256" key="10">
    <source>
        <dbReference type="ARBA" id="ARBA00023078"/>
    </source>
</evidence>
<dbReference type="Gene3D" id="1.10.490.20">
    <property type="entry name" value="Phycocyanins"/>
    <property type="match status" value="1"/>
</dbReference>
<evidence type="ECO:0000256" key="5">
    <source>
        <dbReference type="ARBA" id="ARBA00022531"/>
    </source>
</evidence>
<evidence type="ECO:0000256" key="3">
    <source>
        <dbReference type="ARBA" id="ARBA00022448"/>
    </source>
</evidence>
<protein>
    <submittedName>
        <fullName evidence="16">Allophycocyanin beta chain</fullName>
    </submittedName>
</protein>
<proteinExistence type="inferred from homology"/>
<gene>
    <name evidence="16" type="ORF">N44_02163</name>
</gene>
<keyword evidence="5 15" id="KW-0602">Photosynthesis</keyword>
<evidence type="ECO:0000256" key="15">
    <source>
        <dbReference type="RuleBase" id="RU004438"/>
    </source>
</evidence>
<dbReference type="PANTHER" id="PTHR34011:SF3">
    <property type="entry name" value="ALLOPHYCOCYANIN BETA CHAIN"/>
    <property type="match status" value="1"/>
</dbReference>
<keyword evidence="9 15" id="KW-0157">Chromophore</keyword>
<dbReference type="GO" id="GO:0030089">
    <property type="term" value="C:phycobilisome"/>
    <property type="evidence" value="ECO:0007669"/>
    <property type="project" value="UniProtKB-KW"/>
</dbReference>
<dbReference type="SUPFAM" id="SSF46458">
    <property type="entry name" value="Globin-like"/>
    <property type="match status" value="1"/>
</dbReference>
<dbReference type="InterPro" id="IPR009050">
    <property type="entry name" value="Globin-like_sf"/>
</dbReference>